<evidence type="ECO:0000259" key="1">
    <source>
        <dbReference type="Pfam" id="PF10740"/>
    </source>
</evidence>
<comment type="caution">
    <text evidence="2">The sequence shown here is derived from an EMBL/GenBank/DDBJ whole genome shotgun (WGS) entry which is preliminary data.</text>
</comment>
<dbReference type="RefSeq" id="WP_117323246.1">
    <property type="nucleotide sequence ID" value="NZ_QVTD01000010.1"/>
</dbReference>
<organism evidence="2 3">
    <name type="scientific">Peribacillus glennii</name>
    <dbReference type="NCBI Taxonomy" id="2303991"/>
    <lineage>
        <taxon>Bacteria</taxon>
        <taxon>Bacillati</taxon>
        <taxon>Bacillota</taxon>
        <taxon>Bacilli</taxon>
        <taxon>Bacillales</taxon>
        <taxon>Bacillaceae</taxon>
        <taxon>Peribacillus</taxon>
    </lineage>
</organism>
<feature type="domain" description="DUF2529" evidence="1">
    <location>
        <begin position="1"/>
        <end position="173"/>
    </location>
</feature>
<dbReference type="OrthoDB" id="2737584at2"/>
<dbReference type="Pfam" id="PF10740">
    <property type="entry name" value="DUF2529"/>
    <property type="match status" value="1"/>
</dbReference>
<dbReference type="Gene3D" id="3.40.50.10490">
    <property type="entry name" value="Glucose-6-phosphate isomerase like protein, domain 1"/>
    <property type="match status" value="1"/>
</dbReference>
<sequence length="179" mass="19851">MLKMFSTQISGLFKKIMEGEEFAFEDCARLLAQASIGDGTIYIHGLGEMQGILAEALYGAEIFPNAMPLYDENRTQVSLSIADRVLLFSRHSNDEEALKLAADLRRDGIPFTAVSTLVPSAGHSLDQLADVHIDLRLQKGLLPDDNGNRVGYPTLMAALFAYYGIKFTLEEILTEYEEE</sequence>
<dbReference type="Proteomes" id="UP000262939">
    <property type="component" value="Unassembled WGS sequence"/>
</dbReference>
<name>A0A372L9Q3_9BACI</name>
<evidence type="ECO:0000313" key="3">
    <source>
        <dbReference type="Proteomes" id="UP000262939"/>
    </source>
</evidence>
<evidence type="ECO:0000313" key="2">
    <source>
        <dbReference type="EMBL" id="RFU62350.1"/>
    </source>
</evidence>
<keyword evidence="3" id="KW-1185">Reference proteome</keyword>
<proteinExistence type="predicted"/>
<gene>
    <name evidence="2" type="ORF">D0466_14315</name>
</gene>
<accession>A0A372L9Q3</accession>
<dbReference type="InterPro" id="IPR019676">
    <property type="entry name" value="DUF2529"/>
</dbReference>
<reference evidence="2 3" key="1">
    <citation type="submission" date="2018-08" db="EMBL/GenBank/DDBJ databases">
        <title>Bacillus chawlae sp. nov., Bacillus glennii sp. nov., and Bacillus saganii sp. nov. Isolated from the Vehicle Assembly Building at Kennedy Space Center where the Viking Spacecraft were Assembled.</title>
        <authorList>
            <person name="Seuylemezian A."/>
            <person name="Vaishampayan P."/>
        </authorList>
    </citation>
    <scope>NUCLEOTIDE SEQUENCE [LARGE SCALE GENOMIC DNA]</scope>
    <source>
        <strain evidence="2 3">V44-8</strain>
    </source>
</reference>
<dbReference type="EMBL" id="QVTD01000010">
    <property type="protein sequence ID" value="RFU62350.1"/>
    <property type="molecule type" value="Genomic_DNA"/>
</dbReference>
<protein>
    <submittedName>
        <fullName evidence="2">DUF2529 family protein</fullName>
    </submittedName>
</protein>
<dbReference type="AlphaFoldDB" id="A0A372L9Q3"/>